<dbReference type="CDD" id="cd03442">
    <property type="entry name" value="BFIT_BACH"/>
    <property type="match status" value="1"/>
</dbReference>
<dbReference type="InterPro" id="IPR040170">
    <property type="entry name" value="Cytosol_ACT"/>
</dbReference>
<dbReference type="InterPro" id="IPR033120">
    <property type="entry name" value="HOTDOG_ACOT"/>
</dbReference>
<dbReference type="GO" id="GO:0052816">
    <property type="term" value="F:long-chain fatty acyl-CoA hydrolase activity"/>
    <property type="evidence" value="ECO:0007669"/>
    <property type="project" value="TreeGrafter"/>
</dbReference>
<dbReference type="Gene3D" id="3.10.129.10">
    <property type="entry name" value="Hotdog Thioesterase"/>
    <property type="match status" value="1"/>
</dbReference>
<gene>
    <name evidence="5" type="ORF">IAB02_04975</name>
</gene>
<keyword evidence="2 3" id="KW-0378">Hydrolase</keyword>
<dbReference type="PANTHER" id="PTHR11049:SF24">
    <property type="entry name" value="CYTOSOLIC ACYL COENZYME A THIOESTER HYDROLASE"/>
    <property type="match status" value="1"/>
</dbReference>
<evidence type="ECO:0000256" key="1">
    <source>
        <dbReference type="ARBA" id="ARBA00010458"/>
    </source>
</evidence>
<sequence length="161" mass="18545">MERPMKRVRDSYSEQIQIVLSPDVNGNMRLFGGQLMQWIDIVAGVVARRHSGHEVTTATVDSLQFLRSAYLNSTMLLVGRVTYVGNTSMEVRVDTYVEELNGSRELANRAYLVMVAMGEEEKPVPVPGLILETEEERREWRLGEERRRARLERRRKDGEHA</sequence>
<name>A0A9D1LBY7_9FIRM</name>
<comment type="similarity">
    <text evidence="1">Belongs to the acyl coenzyme A hydrolase family.</text>
</comment>
<evidence type="ECO:0000256" key="3">
    <source>
        <dbReference type="PROSITE-ProRule" id="PRU01106"/>
    </source>
</evidence>
<evidence type="ECO:0000313" key="6">
    <source>
        <dbReference type="Proteomes" id="UP000824072"/>
    </source>
</evidence>
<dbReference type="Proteomes" id="UP000824072">
    <property type="component" value="Unassembled WGS sequence"/>
</dbReference>
<dbReference type="GO" id="GO:0009062">
    <property type="term" value="P:fatty acid catabolic process"/>
    <property type="evidence" value="ECO:0007669"/>
    <property type="project" value="TreeGrafter"/>
</dbReference>
<dbReference type="PROSITE" id="PS51770">
    <property type="entry name" value="HOTDOG_ACOT"/>
    <property type="match status" value="1"/>
</dbReference>
<dbReference type="SUPFAM" id="SSF54637">
    <property type="entry name" value="Thioesterase/thiol ester dehydrase-isomerase"/>
    <property type="match status" value="1"/>
</dbReference>
<evidence type="ECO:0000313" key="5">
    <source>
        <dbReference type="EMBL" id="HIU33895.1"/>
    </source>
</evidence>
<comment type="caution">
    <text evidence="5">The sequence shown here is derived from an EMBL/GenBank/DDBJ whole genome shotgun (WGS) entry which is preliminary data.</text>
</comment>
<reference evidence="5" key="2">
    <citation type="journal article" date="2021" name="PeerJ">
        <title>Extensive microbial diversity within the chicken gut microbiome revealed by metagenomics and culture.</title>
        <authorList>
            <person name="Gilroy R."/>
            <person name="Ravi A."/>
            <person name="Getino M."/>
            <person name="Pursley I."/>
            <person name="Horton D.L."/>
            <person name="Alikhan N.F."/>
            <person name="Baker D."/>
            <person name="Gharbi K."/>
            <person name="Hall N."/>
            <person name="Watson M."/>
            <person name="Adriaenssens E.M."/>
            <person name="Foster-Nyarko E."/>
            <person name="Jarju S."/>
            <person name="Secka A."/>
            <person name="Antonio M."/>
            <person name="Oren A."/>
            <person name="Chaudhuri R.R."/>
            <person name="La Ragione R."/>
            <person name="Hildebrand F."/>
            <person name="Pallen M.J."/>
        </authorList>
    </citation>
    <scope>NUCLEOTIDE SEQUENCE</scope>
    <source>
        <strain evidence="5">ChiHcec3-11533</strain>
    </source>
</reference>
<dbReference type="EMBL" id="DVMU01000110">
    <property type="protein sequence ID" value="HIU33895.1"/>
    <property type="molecule type" value="Genomic_DNA"/>
</dbReference>
<dbReference type="InterPro" id="IPR006683">
    <property type="entry name" value="Thioestr_dom"/>
</dbReference>
<dbReference type="GO" id="GO:0006637">
    <property type="term" value="P:acyl-CoA metabolic process"/>
    <property type="evidence" value="ECO:0007669"/>
    <property type="project" value="TreeGrafter"/>
</dbReference>
<dbReference type="InterPro" id="IPR029069">
    <property type="entry name" value="HotDog_dom_sf"/>
</dbReference>
<feature type="domain" description="HotDog ACOT-type" evidence="4">
    <location>
        <begin position="9"/>
        <end position="120"/>
    </location>
</feature>
<dbReference type="AlphaFoldDB" id="A0A9D1LBY7"/>
<dbReference type="GO" id="GO:0005829">
    <property type="term" value="C:cytosol"/>
    <property type="evidence" value="ECO:0007669"/>
    <property type="project" value="TreeGrafter"/>
</dbReference>
<dbReference type="PANTHER" id="PTHR11049">
    <property type="entry name" value="ACYL COENZYME A THIOESTER HYDROLASE"/>
    <property type="match status" value="1"/>
</dbReference>
<evidence type="ECO:0000259" key="4">
    <source>
        <dbReference type="PROSITE" id="PS51770"/>
    </source>
</evidence>
<dbReference type="Pfam" id="PF03061">
    <property type="entry name" value="4HBT"/>
    <property type="match status" value="1"/>
</dbReference>
<accession>A0A9D1LBY7</accession>
<organism evidence="5 6">
    <name type="scientific">Candidatus Pullichristensenella excrementigallinarum</name>
    <dbReference type="NCBI Taxonomy" id="2840907"/>
    <lineage>
        <taxon>Bacteria</taxon>
        <taxon>Bacillati</taxon>
        <taxon>Bacillota</taxon>
        <taxon>Clostridia</taxon>
        <taxon>Candidatus Pullichristensenella</taxon>
    </lineage>
</organism>
<proteinExistence type="inferred from homology"/>
<protein>
    <submittedName>
        <fullName evidence="5">Acyl-CoA thioesterase</fullName>
    </submittedName>
</protein>
<evidence type="ECO:0000256" key="2">
    <source>
        <dbReference type="ARBA" id="ARBA00022801"/>
    </source>
</evidence>
<reference evidence="5" key="1">
    <citation type="submission" date="2020-10" db="EMBL/GenBank/DDBJ databases">
        <authorList>
            <person name="Gilroy R."/>
        </authorList>
    </citation>
    <scope>NUCLEOTIDE SEQUENCE</scope>
    <source>
        <strain evidence="5">ChiHcec3-11533</strain>
    </source>
</reference>